<dbReference type="Proteomes" id="UP000244240">
    <property type="component" value="Unassembled WGS sequence"/>
</dbReference>
<name>A0A2T6BD08_9BACL</name>
<proteinExistence type="predicted"/>
<dbReference type="OrthoDB" id="2931934at2"/>
<evidence type="ECO:0000313" key="1">
    <source>
        <dbReference type="EMBL" id="PTX53960.1"/>
    </source>
</evidence>
<keyword evidence="2" id="KW-1185">Reference proteome</keyword>
<protein>
    <submittedName>
        <fullName evidence="1">Uncharacterized protein</fullName>
    </submittedName>
</protein>
<gene>
    <name evidence="1" type="ORF">C8P63_12416</name>
</gene>
<dbReference type="AlphaFoldDB" id="A0A2T6BD08"/>
<comment type="caution">
    <text evidence="1">The sequence shown here is derived from an EMBL/GenBank/DDBJ whole genome shotgun (WGS) entry which is preliminary data.</text>
</comment>
<reference evidence="1 2" key="1">
    <citation type="submission" date="2018-04" db="EMBL/GenBank/DDBJ databases">
        <title>Genomic Encyclopedia of Archaeal and Bacterial Type Strains, Phase II (KMG-II): from individual species to whole genera.</title>
        <authorList>
            <person name="Goeker M."/>
        </authorList>
    </citation>
    <scope>NUCLEOTIDE SEQUENCE [LARGE SCALE GENOMIC DNA]</scope>
    <source>
        <strain evidence="1 2">DSM 45787</strain>
    </source>
</reference>
<accession>A0A2T6BD08</accession>
<dbReference type="EMBL" id="QBKR01000024">
    <property type="protein sequence ID" value="PTX53960.1"/>
    <property type="molecule type" value="Genomic_DNA"/>
</dbReference>
<organism evidence="1 2">
    <name type="scientific">Melghirimyces profundicolus</name>
    <dbReference type="NCBI Taxonomy" id="1242148"/>
    <lineage>
        <taxon>Bacteria</taxon>
        <taxon>Bacillati</taxon>
        <taxon>Bacillota</taxon>
        <taxon>Bacilli</taxon>
        <taxon>Bacillales</taxon>
        <taxon>Thermoactinomycetaceae</taxon>
        <taxon>Melghirimyces</taxon>
    </lineage>
</organism>
<sequence>MKEEDHTATYRFGGTTIYVVAPNISEEERKKRLEEIQRIIWSLWIEKQSE</sequence>
<evidence type="ECO:0000313" key="2">
    <source>
        <dbReference type="Proteomes" id="UP000244240"/>
    </source>
</evidence>
<dbReference type="RefSeq" id="WP_108025456.1">
    <property type="nucleotide sequence ID" value="NZ_QBKR01000024.1"/>
</dbReference>